<reference evidence="1" key="1">
    <citation type="submission" date="2017-07" db="EMBL/GenBank/DDBJ databases">
        <title>Taro Niue Genome Assembly and Annotation.</title>
        <authorList>
            <person name="Atibalentja N."/>
            <person name="Keating K."/>
            <person name="Fields C.J."/>
        </authorList>
    </citation>
    <scope>NUCLEOTIDE SEQUENCE</scope>
    <source>
        <strain evidence="1">Niue_2</strain>
        <tissue evidence="1">Leaf</tissue>
    </source>
</reference>
<dbReference type="Gene3D" id="3.90.660.10">
    <property type="match status" value="2"/>
</dbReference>
<organism evidence="1 2">
    <name type="scientific">Colocasia esculenta</name>
    <name type="common">Wild taro</name>
    <name type="synonym">Arum esculentum</name>
    <dbReference type="NCBI Taxonomy" id="4460"/>
    <lineage>
        <taxon>Eukaryota</taxon>
        <taxon>Viridiplantae</taxon>
        <taxon>Streptophyta</taxon>
        <taxon>Embryophyta</taxon>
        <taxon>Tracheophyta</taxon>
        <taxon>Spermatophyta</taxon>
        <taxon>Magnoliopsida</taxon>
        <taxon>Liliopsida</taxon>
        <taxon>Araceae</taxon>
        <taxon>Aroideae</taxon>
        <taxon>Colocasieae</taxon>
        <taxon>Colocasia</taxon>
    </lineage>
</organism>
<gene>
    <name evidence="1" type="ORF">Taro_009556</name>
</gene>
<dbReference type="Pfam" id="PF13450">
    <property type="entry name" value="NAD_binding_8"/>
    <property type="match status" value="1"/>
</dbReference>
<evidence type="ECO:0000313" key="1">
    <source>
        <dbReference type="EMBL" id="MQL77155.1"/>
    </source>
</evidence>
<dbReference type="InterPro" id="IPR036188">
    <property type="entry name" value="FAD/NAD-bd_sf"/>
</dbReference>
<accession>A0A843U161</accession>
<dbReference type="Gene3D" id="3.50.50.60">
    <property type="entry name" value="FAD/NAD(P)-binding domain"/>
    <property type="match status" value="1"/>
</dbReference>
<dbReference type="EMBL" id="NMUH01000333">
    <property type="protein sequence ID" value="MQL77155.1"/>
    <property type="molecule type" value="Genomic_DNA"/>
</dbReference>
<dbReference type="Proteomes" id="UP000652761">
    <property type="component" value="Unassembled WGS sequence"/>
</dbReference>
<keyword evidence="2" id="KW-1185">Reference proteome</keyword>
<dbReference type="AlphaFoldDB" id="A0A843U161"/>
<protein>
    <submittedName>
        <fullName evidence="1">Uncharacterized protein</fullName>
    </submittedName>
</protein>
<comment type="caution">
    <text evidence="1">The sequence shown here is derived from an EMBL/GenBank/DDBJ whole genome shotgun (WGS) entry which is preliminary data.</text>
</comment>
<dbReference type="PANTHER" id="PTHR16128:SF5">
    <property type="entry name" value="FAD_NAD(P)-BINDING OXIDOREDUCTASE FAMILY PROTEIN"/>
    <property type="match status" value="1"/>
</dbReference>
<dbReference type="PANTHER" id="PTHR16128">
    <property type="entry name" value="FAD/NAD(P)-BINDING OXIDOREDUCTASE FAMILY PROTEIN"/>
    <property type="match status" value="1"/>
</dbReference>
<name>A0A843U161_COLES</name>
<evidence type="ECO:0000313" key="2">
    <source>
        <dbReference type="Proteomes" id="UP000652761"/>
    </source>
</evidence>
<dbReference type="SUPFAM" id="SSF51905">
    <property type="entry name" value="FAD/NAD(P)-binding domain"/>
    <property type="match status" value="1"/>
</dbReference>
<feature type="non-terminal residue" evidence="1">
    <location>
        <position position="417"/>
    </location>
</feature>
<dbReference type="OrthoDB" id="2161133at2759"/>
<proteinExistence type="predicted"/>
<sequence length="417" mass="45012">MAAGWHGGIATTRARPLLPTAPRTPVAAAAAAEGTRGKGVAMSSSAAKVAVVGCGISGASCASMLAGRGLSVTVFESGRGPGGRMSQRRFPPFPSSLPLFVPFFTCCSRLCGIFLGKSWNARLRDKFGRLLIVVELAEGEELLFDHGAPFFSTSNEEVMNIVKSWEEMGLVSEWKENFGCFDMKSSNFVDFEKDGSSKKYVGVPGMNSICKALCREPGVETKFETSVGKLNWRDGRNLWLLSGMGSENLGHFDSVVVSDKNVFSPRSSGLTGRPPPLEISLIPELAGRLQDIPVQSSFALMLAFSEPLSLVSVLVCVRYANDKLLSDIPVKGFAFKNSNVLNWAFCDSSKPGRLLSSSISERWVLHSTAEYAASVISKTGLKKPSTSTLVEVAGELLQEFERTGLVTSRPFFMKAHR</sequence>